<dbReference type="EMBL" id="BMDY01000004">
    <property type="protein sequence ID" value="GGA97799.1"/>
    <property type="molecule type" value="Genomic_DNA"/>
</dbReference>
<dbReference type="PANTHER" id="PTHR38098:SF1">
    <property type="entry name" value="LPS-ASSEMBLY LIPOPROTEIN LPTE"/>
    <property type="match status" value="1"/>
</dbReference>
<evidence type="ECO:0000256" key="5">
    <source>
        <dbReference type="ARBA" id="ARBA00023288"/>
    </source>
</evidence>
<dbReference type="Gene3D" id="3.30.160.150">
    <property type="entry name" value="Lipoprotein like domain"/>
    <property type="match status" value="1"/>
</dbReference>
<keyword evidence="8" id="KW-1185">Reference proteome</keyword>
<keyword evidence="2 6" id="KW-0472">Membrane</keyword>
<accession>A0ABQ1HZR9</accession>
<organism evidence="7 8">
    <name type="scientific">Agarivorans gilvus</name>
    <dbReference type="NCBI Taxonomy" id="680279"/>
    <lineage>
        <taxon>Bacteria</taxon>
        <taxon>Pseudomonadati</taxon>
        <taxon>Pseudomonadota</taxon>
        <taxon>Gammaproteobacteria</taxon>
        <taxon>Alteromonadales</taxon>
        <taxon>Alteromonadaceae</taxon>
        <taxon>Agarivorans</taxon>
    </lineage>
</organism>
<keyword evidence="5 6" id="KW-0449">Lipoprotein</keyword>
<dbReference type="Pfam" id="PF04390">
    <property type="entry name" value="LptE"/>
    <property type="match status" value="1"/>
</dbReference>
<dbReference type="Proteomes" id="UP000651977">
    <property type="component" value="Unassembled WGS sequence"/>
</dbReference>
<protein>
    <recommendedName>
        <fullName evidence="6">LPS-assembly lipoprotein LptE</fullName>
    </recommendedName>
</protein>
<gene>
    <name evidence="6 7" type="primary">lptE</name>
    <name evidence="7" type="ORF">GCM10007414_08450</name>
</gene>
<comment type="caution">
    <text evidence="7">The sequence shown here is derived from an EMBL/GenBank/DDBJ whole genome shotgun (WGS) entry which is preliminary data.</text>
</comment>
<dbReference type="PROSITE" id="PS51257">
    <property type="entry name" value="PROKAR_LIPOPROTEIN"/>
    <property type="match status" value="1"/>
</dbReference>
<name>A0ABQ1HZR9_9ALTE</name>
<comment type="subcellular location">
    <subcellularLocation>
        <location evidence="6">Cell outer membrane</location>
        <topology evidence="6">Lipid-anchor</topology>
    </subcellularLocation>
</comment>
<evidence type="ECO:0000256" key="2">
    <source>
        <dbReference type="ARBA" id="ARBA00023136"/>
    </source>
</evidence>
<evidence type="ECO:0000313" key="7">
    <source>
        <dbReference type="EMBL" id="GGA97799.1"/>
    </source>
</evidence>
<reference evidence="8" key="1">
    <citation type="journal article" date="2019" name="Int. J. Syst. Evol. Microbiol.">
        <title>The Global Catalogue of Microorganisms (GCM) 10K type strain sequencing project: providing services to taxonomists for standard genome sequencing and annotation.</title>
        <authorList>
            <consortium name="The Broad Institute Genomics Platform"/>
            <consortium name="The Broad Institute Genome Sequencing Center for Infectious Disease"/>
            <person name="Wu L."/>
            <person name="Ma J."/>
        </authorList>
    </citation>
    <scope>NUCLEOTIDE SEQUENCE [LARGE SCALE GENOMIC DNA]</scope>
    <source>
        <strain evidence="8">CGMCC 1.10131</strain>
    </source>
</reference>
<dbReference type="PANTHER" id="PTHR38098">
    <property type="entry name" value="LPS-ASSEMBLY LIPOPROTEIN LPTE"/>
    <property type="match status" value="1"/>
</dbReference>
<evidence type="ECO:0000313" key="8">
    <source>
        <dbReference type="Proteomes" id="UP000651977"/>
    </source>
</evidence>
<keyword evidence="1 6" id="KW-0732">Signal</keyword>
<evidence type="ECO:0000256" key="1">
    <source>
        <dbReference type="ARBA" id="ARBA00022729"/>
    </source>
</evidence>
<comment type="similarity">
    <text evidence="6">Belongs to the LptE lipoprotein family.</text>
</comment>
<dbReference type="HAMAP" id="MF_01186">
    <property type="entry name" value="LPS_assembly_LptE"/>
    <property type="match status" value="1"/>
</dbReference>
<comment type="subunit">
    <text evidence="6">Component of the lipopolysaccharide transport and assembly complex. Interacts with LptD.</text>
</comment>
<evidence type="ECO:0000256" key="4">
    <source>
        <dbReference type="ARBA" id="ARBA00023237"/>
    </source>
</evidence>
<dbReference type="RefSeq" id="WP_055732291.1">
    <property type="nucleotide sequence ID" value="NZ_BMDY01000004.1"/>
</dbReference>
<keyword evidence="3 6" id="KW-0564">Palmitate</keyword>
<proteinExistence type="inferred from homology"/>
<evidence type="ECO:0000256" key="3">
    <source>
        <dbReference type="ARBA" id="ARBA00023139"/>
    </source>
</evidence>
<comment type="function">
    <text evidence="6">Together with LptD, is involved in the assembly of lipopolysaccharide (LPS) at the surface of the outer membrane. Required for the proper assembly of LptD. Binds LPS and may serve as the LPS recognition site at the outer membrane.</text>
</comment>
<evidence type="ECO:0000256" key="6">
    <source>
        <dbReference type="HAMAP-Rule" id="MF_01186"/>
    </source>
</evidence>
<sequence length="164" mass="18794">MNSTLYRYGLILLSLLLLSACGFAPRGSYLLDEKLQQIYISSSDEFSPLVRELKRQLAQNNVEVFEYAQEGVPTLNLGTEQINKRTLSLFENGQVAEYELSYRVGGYLQVANQGNFPVQVRLHRDFQDNPLAALAKQRERELLYNELRTMAADQIMRQLATVSW</sequence>
<dbReference type="InterPro" id="IPR007485">
    <property type="entry name" value="LPS_assembly_LptE"/>
</dbReference>
<keyword evidence="4 6" id="KW-0998">Cell outer membrane</keyword>